<evidence type="ECO:0000313" key="2">
    <source>
        <dbReference type="EMBL" id="KAH1107860.1"/>
    </source>
</evidence>
<protein>
    <submittedName>
        <fullName evidence="2">Uncharacterized protein</fullName>
    </submittedName>
</protein>
<name>A0A9D3W4V0_9ROSI</name>
<evidence type="ECO:0000256" key="1">
    <source>
        <dbReference type="SAM" id="MobiDB-lite"/>
    </source>
</evidence>
<dbReference type="AlphaFoldDB" id="A0A9D3W4V0"/>
<feature type="compositionally biased region" description="Basic and acidic residues" evidence="1">
    <location>
        <begin position="131"/>
        <end position="145"/>
    </location>
</feature>
<comment type="caution">
    <text evidence="2">The sequence shown here is derived from an EMBL/GenBank/DDBJ whole genome shotgun (WGS) entry which is preliminary data.</text>
</comment>
<evidence type="ECO:0000313" key="3">
    <source>
        <dbReference type="Proteomes" id="UP000828251"/>
    </source>
</evidence>
<organism evidence="2 3">
    <name type="scientific">Gossypium stocksii</name>
    <dbReference type="NCBI Taxonomy" id="47602"/>
    <lineage>
        <taxon>Eukaryota</taxon>
        <taxon>Viridiplantae</taxon>
        <taxon>Streptophyta</taxon>
        <taxon>Embryophyta</taxon>
        <taxon>Tracheophyta</taxon>
        <taxon>Spermatophyta</taxon>
        <taxon>Magnoliopsida</taxon>
        <taxon>eudicotyledons</taxon>
        <taxon>Gunneridae</taxon>
        <taxon>Pentapetalae</taxon>
        <taxon>rosids</taxon>
        <taxon>malvids</taxon>
        <taxon>Malvales</taxon>
        <taxon>Malvaceae</taxon>
        <taxon>Malvoideae</taxon>
        <taxon>Gossypium</taxon>
    </lineage>
</organism>
<feature type="non-terminal residue" evidence="2">
    <location>
        <position position="164"/>
    </location>
</feature>
<feature type="non-terminal residue" evidence="2">
    <location>
        <position position="1"/>
    </location>
</feature>
<gene>
    <name evidence="2" type="ORF">J1N35_011628</name>
</gene>
<keyword evidence="3" id="KW-1185">Reference proteome</keyword>
<dbReference type="EMBL" id="JAIQCV010000004">
    <property type="protein sequence ID" value="KAH1107860.1"/>
    <property type="molecule type" value="Genomic_DNA"/>
</dbReference>
<feature type="region of interest" description="Disordered" evidence="1">
    <location>
        <begin position="114"/>
        <end position="151"/>
    </location>
</feature>
<accession>A0A9D3W4V0</accession>
<dbReference type="Proteomes" id="UP000828251">
    <property type="component" value="Unassembled WGS sequence"/>
</dbReference>
<proteinExistence type="predicted"/>
<sequence length="164" mass="18906">TYTFHFSCGECTITLENVTLRLGFPIDDFVVIDFSTFSDLETLYDDLLRCMPDIGGDKLTTLRFSWLKVIKFNYHNKNFALSDMEICSNKFKFFVDGVLLQMLVPSHIERVGHPSHRMRQDSLAPESELPLEPKPKSDPIYDRSYSHSGGSSYHSDLGYNNYFL</sequence>
<reference evidence="2 3" key="1">
    <citation type="journal article" date="2021" name="Plant Biotechnol. J.">
        <title>Multi-omics assisted identification of the key and species-specific regulatory components of drought-tolerant mechanisms in Gossypium stocksii.</title>
        <authorList>
            <person name="Yu D."/>
            <person name="Ke L."/>
            <person name="Zhang D."/>
            <person name="Wu Y."/>
            <person name="Sun Y."/>
            <person name="Mei J."/>
            <person name="Sun J."/>
            <person name="Sun Y."/>
        </authorList>
    </citation>
    <scope>NUCLEOTIDE SEQUENCE [LARGE SCALE GENOMIC DNA]</scope>
    <source>
        <strain evidence="3">cv. E1</strain>
        <tissue evidence="2">Leaf</tissue>
    </source>
</reference>